<accession>A0ABS1PXZ0</accession>
<proteinExistence type="inferred from homology"/>
<feature type="transmembrane region" description="Helical" evidence="7">
    <location>
        <begin position="246"/>
        <end position="267"/>
    </location>
</feature>
<feature type="compositionally biased region" description="Basic and acidic residues" evidence="8">
    <location>
        <begin position="1"/>
        <end position="11"/>
    </location>
</feature>
<reference evidence="10 11" key="1">
    <citation type="submission" date="2021-01" db="EMBL/GenBank/DDBJ databases">
        <title>WGS of actinomycetes isolated from Thailand.</title>
        <authorList>
            <person name="Thawai C."/>
        </authorList>
    </citation>
    <scope>NUCLEOTIDE SEQUENCE [LARGE SCALE GENOMIC DNA]</scope>
    <source>
        <strain evidence="10 11">CA3R110</strain>
    </source>
</reference>
<evidence type="ECO:0000256" key="3">
    <source>
        <dbReference type="ARBA" id="ARBA00022475"/>
    </source>
</evidence>
<dbReference type="PROSITE" id="PS50928">
    <property type="entry name" value="ABC_TM1"/>
    <property type="match status" value="1"/>
</dbReference>
<feature type="transmembrane region" description="Helical" evidence="7">
    <location>
        <begin position="160"/>
        <end position="180"/>
    </location>
</feature>
<dbReference type="EMBL" id="JAERRG010000016">
    <property type="protein sequence ID" value="MBL1117263.1"/>
    <property type="molecule type" value="Genomic_DNA"/>
</dbReference>
<evidence type="ECO:0000256" key="4">
    <source>
        <dbReference type="ARBA" id="ARBA00022692"/>
    </source>
</evidence>
<keyword evidence="3" id="KW-1003">Cell membrane</keyword>
<dbReference type="PANTHER" id="PTHR43386:SF25">
    <property type="entry name" value="PEPTIDE ABC TRANSPORTER PERMEASE PROTEIN"/>
    <property type="match status" value="1"/>
</dbReference>
<feature type="transmembrane region" description="Helical" evidence="7">
    <location>
        <begin position="123"/>
        <end position="148"/>
    </location>
</feature>
<dbReference type="PANTHER" id="PTHR43386">
    <property type="entry name" value="OLIGOPEPTIDE TRANSPORT SYSTEM PERMEASE PROTEIN APPC"/>
    <property type="match status" value="1"/>
</dbReference>
<evidence type="ECO:0000256" key="2">
    <source>
        <dbReference type="ARBA" id="ARBA00022448"/>
    </source>
</evidence>
<feature type="compositionally biased region" description="Low complexity" evidence="8">
    <location>
        <begin position="16"/>
        <end position="36"/>
    </location>
</feature>
<dbReference type="Pfam" id="PF00528">
    <property type="entry name" value="BPD_transp_1"/>
    <property type="match status" value="1"/>
</dbReference>
<comment type="caution">
    <text evidence="10">The sequence shown here is derived from an EMBL/GenBank/DDBJ whole genome shotgun (WGS) entry which is preliminary data.</text>
</comment>
<comment type="similarity">
    <text evidence="7">Belongs to the binding-protein-dependent transport system permease family.</text>
</comment>
<evidence type="ECO:0000313" key="10">
    <source>
        <dbReference type="EMBL" id="MBL1117263.1"/>
    </source>
</evidence>
<organism evidence="10 11">
    <name type="scientific">Streptomyces endocoffeicus</name>
    <dbReference type="NCBI Taxonomy" id="2898945"/>
    <lineage>
        <taxon>Bacteria</taxon>
        <taxon>Bacillati</taxon>
        <taxon>Actinomycetota</taxon>
        <taxon>Actinomycetes</taxon>
        <taxon>Kitasatosporales</taxon>
        <taxon>Streptomycetaceae</taxon>
        <taxon>Streptomyces</taxon>
    </lineage>
</organism>
<dbReference type="RefSeq" id="WP_201855107.1">
    <property type="nucleotide sequence ID" value="NZ_JAERRG010000016.1"/>
</dbReference>
<dbReference type="Pfam" id="PF12911">
    <property type="entry name" value="OppC_N"/>
    <property type="match status" value="1"/>
</dbReference>
<feature type="region of interest" description="Disordered" evidence="8">
    <location>
        <begin position="1"/>
        <end position="45"/>
    </location>
</feature>
<keyword evidence="5 7" id="KW-1133">Transmembrane helix</keyword>
<dbReference type="SUPFAM" id="SSF161098">
    <property type="entry name" value="MetI-like"/>
    <property type="match status" value="1"/>
</dbReference>
<dbReference type="InterPro" id="IPR025966">
    <property type="entry name" value="OppC_N"/>
</dbReference>
<evidence type="ECO:0000256" key="5">
    <source>
        <dbReference type="ARBA" id="ARBA00022989"/>
    </source>
</evidence>
<keyword evidence="4 7" id="KW-0812">Transmembrane</keyword>
<keyword evidence="2 7" id="KW-0813">Transport</keyword>
<feature type="domain" description="ABC transmembrane type-1" evidence="9">
    <location>
        <begin position="121"/>
        <end position="308"/>
    </location>
</feature>
<dbReference type="CDD" id="cd06261">
    <property type="entry name" value="TM_PBP2"/>
    <property type="match status" value="1"/>
</dbReference>
<keyword evidence="6 7" id="KW-0472">Membrane</keyword>
<protein>
    <submittedName>
        <fullName evidence="10">ABC transporter permease</fullName>
    </submittedName>
</protein>
<sequence length="326" mass="33391">MSSVEDPKSSVKEPVGAGAAPSSAAGPAPSSAAGASTPPPAPVRPGFAARTWRTVRSSRPAVIGLAIVAVHVVVALLAPLLTPYHPTTGDASHALLGPSADHWAGTDQYGRDVLTRVLYGGRYALGVSVTATLITIALGTVLGCAAALRGGWLDDVVMRVLDAVLSIPAILVLLVIVTALGTGSSVIVLAIAVVCVPQVVRVVRGAALGVVPQDYVTAARARGESTWAILRREVLPNISDVVCVEFAMRASWVVLLISSLSFLGFGADPPTPDWGLMVSENRTAITVVPMASLAPIIGLATMVVGLNLAADGLSKAWGVDRIREGV</sequence>
<gene>
    <name evidence="10" type="ORF">JK364_33500</name>
</gene>
<evidence type="ECO:0000313" key="11">
    <source>
        <dbReference type="Proteomes" id="UP000621510"/>
    </source>
</evidence>
<feature type="transmembrane region" description="Helical" evidence="7">
    <location>
        <begin position="60"/>
        <end position="81"/>
    </location>
</feature>
<dbReference type="InterPro" id="IPR050366">
    <property type="entry name" value="BP-dependent_transpt_permease"/>
</dbReference>
<feature type="transmembrane region" description="Helical" evidence="7">
    <location>
        <begin position="287"/>
        <end position="309"/>
    </location>
</feature>
<dbReference type="Gene3D" id="1.10.3720.10">
    <property type="entry name" value="MetI-like"/>
    <property type="match status" value="1"/>
</dbReference>
<name>A0ABS1PXZ0_9ACTN</name>
<feature type="transmembrane region" description="Helical" evidence="7">
    <location>
        <begin position="186"/>
        <end position="203"/>
    </location>
</feature>
<evidence type="ECO:0000256" key="1">
    <source>
        <dbReference type="ARBA" id="ARBA00004651"/>
    </source>
</evidence>
<comment type="subcellular location">
    <subcellularLocation>
        <location evidence="1 7">Cell membrane</location>
        <topology evidence="1 7">Multi-pass membrane protein</topology>
    </subcellularLocation>
</comment>
<evidence type="ECO:0000259" key="9">
    <source>
        <dbReference type="PROSITE" id="PS50928"/>
    </source>
</evidence>
<keyword evidence="11" id="KW-1185">Reference proteome</keyword>
<dbReference type="InterPro" id="IPR000515">
    <property type="entry name" value="MetI-like"/>
</dbReference>
<dbReference type="InterPro" id="IPR035906">
    <property type="entry name" value="MetI-like_sf"/>
</dbReference>
<evidence type="ECO:0000256" key="8">
    <source>
        <dbReference type="SAM" id="MobiDB-lite"/>
    </source>
</evidence>
<evidence type="ECO:0000256" key="7">
    <source>
        <dbReference type="RuleBase" id="RU363032"/>
    </source>
</evidence>
<dbReference type="Proteomes" id="UP000621510">
    <property type="component" value="Unassembled WGS sequence"/>
</dbReference>
<evidence type="ECO:0000256" key="6">
    <source>
        <dbReference type="ARBA" id="ARBA00023136"/>
    </source>
</evidence>